<keyword evidence="3" id="KW-1185">Reference proteome</keyword>
<evidence type="ECO:0000313" key="3">
    <source>
        <dbReference type="Proteomes" id="UP000238083"/>
    </source>
</evidence>
<reference evidence="2 3" key="1">
    <citation type="submission" date="2018-03" db="EMBL/GenBank/DDBJ databases">
        <title>Genomic Encyclopedia of Archaeal and Bacterial Type Strains, Phase II (KMG-II): from individual species to whole genera.</title>
        <authorList>
            <person name="Goeker M."/>
        </authorList>
    </citation>
    <scope>NUCLEOTIDE SEQUENCE [LARGE SCALE GENOMIC DNA]</scope>
    <source>
        <strain evidence="2 3">DSM 19711</strain>
    </source>
</reference>
<feature type="compositionally biased region" description="Low complexity" evidence="1">
    <location>
        <begin position="158"/>
        <end position="172"/>
    </location>
</feature>
<gene>
    <name evidence="2" type="ORF">CLV37_11371</name>
</gene>
<sequence>MSEFDDAQLSAQERRVRDLLRGAADVGPMPDDVVARIDEALAAARPATPVASLAARRRPRVPRVFAAAAGLIVAAGAGVLALDQLQSGGGGAASSGSAADSAAGSAAVTTEQVPADAEILLSGTDYTDVAAVQDLGEESLDSPATDDATRGRTPDMLSAPQSSESASSDPSQRPQAERALACTKALGVDPASVVAVEIAAWRSEPAAFVVHRTPGAAEVVVVALDCAPGDAALSTVPVPS</sequence>
<organism evidence="2 3">
    <name type="scientific">Kineococcus rhizosphaerae</name>
    <dbReference type="NCBI Taxonomy" id="559628"/>
    <lineage>
        <taxon>Bacteria</taxon>
        <taxon>Bacillati</taxon>
        <taxon>Actinomycetota</taxon>
        <taxon>Actinomycetes</taxon>
        <taxon>Kineosporiales</taxon>
        <taxon>Kineosporiaceae</taxon>
        <taxon>Kineococcus</taxon>
    </lineage>
</organism>
<protein>
    <submittedName>
        <fullName evidence="2">Uncharacterized protein</fullName>
    </submittedName>
</protein>
<accession>A0A2T0QYK8</accession>
<dbReference type="RefSeq" id="WP_106214378.1">
    <property type="nucleotide sequence ID" value="NZ_PVZF01000013.1"/>
</dbReference>
<dbReference type="AlphaFoldDB" id="A0A2T0QYK8"/>
<dbReference type="Proteomes" id="UP000238083">
    <property type="component" value="Unassembled WGS sequence"/>
</dbReference>
<dbReference type="EMBL" id="PVZF01000013">
    <property type="protein sequence ID" value="PRY11448.1"/>
    <property type="molecule type" value="Genomic_DNA"/>
</dbReference>
<dbReference type="OrthoDB" id="4350643at2"/>
<name>A0A2T0QYK8_9ACTN</name>
<evidence type="ECO:0000313" key="2">
    <source>
        <dbReference type="EMBL" id="PRY11448.1"/>
    </source>
</evidence>
<comment type="caution">
    <text evidence="2">The sequence shown here is derived from an EMBL/GenBank/DDBJ whole genome shotgun (WGS) entry which is preliminary data.</text>
</comment>
<proteinExistence type="predicted"/>
<feature type="region of interest" description="Disordered" evidence="1">
    <location>
        <begin position="135"/>
        <end position="178"/>
    </location>
</feature>
<evidence type="ECO:0000256" key="1">
    <source>
        <dbReference type="SAM" id="MobiDB-lite"/>
    </source>
</evidence>